<reference evidence="3" key="1">
    <citation type="submission" date="2021-01" db="EMBL/GenBank/DDBJ databases">
        <authorList>
            <person name="Corre E."/>
            <person name="Pelletier E."/>
            <person name="Niang G."/>
            <person name="Scheremetjew M."/>
            <person name="Finn R."/>
            <person name="Kale V."/>
            <person name="Holt S."/>
            <person name="Cochrane G."/>
            <person name="Meng A."/>
            <person name="Brown T."/>
            <person name="Cohen L."/>
        </authorList>
    </citation>
    <scope>NUCLEOTIDE SEQUENCE</scope>
    <source>
        <strain evidence="3">CCMP281</strain>
    </source>
</reference>
<keyword evidence="1" id="KW-1133">Transmembrane helix</keyword>
<dbReference type="InterPro" id="IPR040884">
    <property type="entry name" value="SLATT_1"/>
</dbReference>
<dbReference type="EMBL" id="HBHX01001172">
    <property type="protein sequence ID" value="CAE0097157.1"/>
    <property type="molecule type" value="Transcribed_RNA"/>
</dbReference>
<protein>
    <recommendedName>
        <fullName evidence="2">SMODS and SLOG-associating 2TM effector domain-containing protein</fullName>
    </recommendedName>
</protein>
<name>A0A7S3ABW3_9EUKA</name>
<gene>
    <name evidence="3" type="ORF">HERI1096_LOCUS676</name>
</gene>
<organism evidence="3">
    <name type="scientific">Haptolina ericina</name>
    <dbReference type="NCBI Taxonomy" id="156174"/>
    <lineage>
        <taxon>Eukaryota</taxon>
        <taxon>Haptista</taxon>
        <taxon>Haptophyta</taxon>
        <taxon>Prymnesiophyceae</taxon>
        <taxon>Prymnesiales</taxon>
        <taxon>Prymnesiaceae</taxon>
        <taxon>Haptolina</taxon>
    </lineage>
</organism>
<accession>A0A7S3ABW3</accession>
<evidence type="ECO:0000259" key="2">
    <source>
        <dbReference type="Pfam" id="PF18181"/>
    </source>
</evidence>
<sequence>MLACTVSSAVLVYLSLPFFVAIIGSTATAVTSWMAYEQLAIQTERYTSTVQAVDNLLSWWYSLGDVEQASTVHIAHLVELGEITLTRESLTLQSFALQNQVGSEGGRGGTGGANGSGSEATSLLTEAGLGRIEPWDDIPIAIL</sequence>
<evidence type="ECO:0000313" key="3">
    <source>
        <dbReference type="EMBL" id="CAE0097157.1"/>
    </source>
</evidence>
<dbReference type="AlphaFoldDB" id="A0A7S3ABW3"/>
<proteinExistence type="predicted"/>
<evidence type="ECO:0000256" key="1">
    <source>
        <dbReference type="SAM" id="Phobius"/>
    </source>
</evidence>
<keyword evidence="1" id="KW-0472">Membrane</keyword>
<dbReference type="Pfam" id="PF18181">
    <property type="entry name" value="SLATT_1"/>
    <property type="match status" value="1"/>
</dbReference>
<feature type="domain" description="SMODS and SLOG-associating 2TM effector" evidence="2">
    <location>
        <begin position="8"/>
        <end position="88"/>
    </location>
</feature>
<keyword evidence="1" id="KW-0812">Transmembrane</keyword>
<feature type="transmembrane region" description="Helical" evidence="1">
    <location>
        <begin position="12"/>
        <end position="36"/>
    </location>
</feature>